<dbReference type="CDD" id="cd07377">
    <property type="entry name" value="WHTH_GntR"/>
    <property type="match status" value="1"/>
</dbReference>
<keyword evidence="6" id="KW-0238">DNA-binding</keyword>
<evidence type="ECO:0000313" key="10">
    <source>
        <dbReference type="Proteomes" id="UP000075683"/>
    </source>
</evidence>
<dbReference type="Pfam" id="PF00155">
    <property type="entry name" value="Aminotran_1_2"/>
    <property type="match status" value="1"/>
</dbReference>
<keyword evidence="7" id="KW-0804">Transcription</keyword>
<dbReference type="Proteomes" id="UP000075683">
    <property type="component" value="Unassembled WGS sequence"/>
</dbReference>
<evidence type="ECO:0000256" key="1">
    <source>
        <dbReference type="ARBA" id="ARBA00001933"/>
    </source>
</evidence>
<dbReference type="Gene3D" id="1.10.10.10">
    <property type="entry name" value="Winged helix-like DNA-binding domain superfamily/Winged helix DNA-binding domain"/>
    <property type="match status" value="1"/>
</dbReference>
<protein>
    <recommendedName>
        <fullName evidence="8">HTH gntR-type domain-containing protein</fullName>
    </recommendedName>
</protein>
<dbReference type="PANTHER" id="PTHR46577:SF1">
    <property type="entry name" value="HTH-TYPE TRANSCRIPTIONAL REGULATORY PROTEIN GABR"/>
    <property type="match status" value="1"/>
</dbReference>
<evidence type="ECO:0000256" key="7">
    <source>
        <dbReference type="ARBA" id="ARBA00023163"/>
    </source>
</evidence>
<dbReference type="InterPro" id="IPR004839">
    <property type="entry name" value="Aminotransferase_I/II_large"/>
</dbReference>
<evidence type="ECO:0000256" key="3">
    <source>
        <dbReference type="ARBA" id="ARBA00022576"/>
    </source>
</evidence>
<dbReference type="GO" id="GO:0008483">
    <property type="term" value="F:transaminase activity"/>
    <property type="evidence" value="ECO:0007669"/>
    <property type="project" value="UniProtKB-KW"/>
</dbReference>
<dbReference type="GO" id="GO:0003677">
    <property type="term" value="F:DNA binding"/>
    <property type="evidence" value="ECO:0007669"/>
    <property type="project" value="UniProtKB-KW"/>
</dbReference>
<dbReference type="Pfam" id="PF00392">
    <property type="entry name" value="GntR"/>
    <property type="match status" value="1"/>
</dbReference>
<evidence type="ECO:0000256" key="4">
    <source>
        <dbReference type="ARBA" id="ARBA00022898"/>
    </source>
</evidence>
<dbReference type="RefSeq" id="WP_061569850.1">
    <property type="nucleotide sequence ID" value="NZ_LQYT01000121.1"/>
</dbReference>
<evidence type="ECO:0000256" key="6">
    <source>
        <dbReference type="ARBA" id="ARBA00023125"/>
    </source>
</evidence>
<dbReference type="GO" id="GO:0003700">
    <property type="term" value="F:DNA-binding transcription factor activity"/>
    <property type="evidence" value="ECO:0007669"/>
    <property type="project" value="InterPro"/>
</dbReference>
<organism evidence="9 10">
    <name type="scientific">Caldibacillus debilis</name>
    <dbReference type="NCBI Taxonomy" id="301148"/>
    <lineage>
        <taxon>Bacteria</taxon>
        <taxon>Bacillati</taxon>
        <taxon>Bacillota</taxon>
        <taxon>Bacilli</taxon>
        <taxon>Bacillales</taxon>
        <taxon>Bacillaceae</taxon>
        <taxon>Caldibacillus</taxon>
    </lineage>
</organism>
<evidence type="ECO:0000259" key="8">
    <source>
        <dbReference type="PROSITE" id="PS50949"/>
    </source>
</evidence>
<feature type="domain" description="HTH gntR-type" evidence="8">
    <location>
        <begin position="14"/>
        <end position="82"/>
    </location>
</feature>
<keyword evidence="4" id="KW-0663">Pyridoxal phosphate</keyword>
<gene>
    <name evidence="9" type="ORF">B4135_3590</name>
</gene>
<proteinExistence type="inferred from homology"/>
<keyword evidence="3" id="KW-0808">Transferase</keyword>
<reference evidence="9 10" key="1">
    <citation type="submission" date="2016-01" db="EMBL/GenBank/DDBJ databases">
        <title>Draft Genome Sequences of Seven Thermophilic Sporeformers Isolated from Foods.</title>
        <authorList>
            <person name="Berendsen E.M."/>
            <person name="Wells-Bennik M.H."/>
            <person name="Krawcyk A.O."/>
            <person name="De Jong A."/>
            <person name="Holsappel S."/>
            <person name="Eijlander R.T."/>
            <person name="Kuipers O.P."/>
        </authorList>
    </citation>
    <scope>NUCLEOTIDE SEQUENCE [LARGE SCALE GENOMIC DNA]</scope>
    <source>
        <strain evidence="9 10">B4135</strain>
    </source>
</reference>
<dbReference type="GO" id="GO:0030170">
    <property type="term" value="F:pyridoxal phosphate binding"/>
    <property type="evidence" value="ECO:0007669"/>
    <property type="project" value="InterPro"/>
</dbReference>
<comment type="caution">
    <text evidence="9">The sequence shown here is derived from an EMBL/GenBank/DDBJ whole genome shotgun (WGS) entry which is preliminary data.</text>
</comment>
<dbReference type="AlphaFoldDB" id="A0A150LCP1"/>
<sequence length="471" mass="54408">MFEITPTFDENADKPLYLQLYDYIRGEMEAGRIPPNTRLPSIRKLARHLGVSKNTVEAAYQQLMAEGYMISKPKSGYYAAEMEDRPSAAIHSHKKISLFDQRNRHMPAKTDIRIDFRHGNIDRESFPIAVWKKLSNQVMREKEIFSYGEPQGEPEFRLELAKYLYQSRGVVCSPDQIIIGGGIQQLLSLLCLIIGAKRHPIALENPGYDGAREIFLHHGFPVIPIEVNRQGIHLEKLEKSEARFVYVTPSHQFPLGFIMPVAGRIKLIRWAERANGYIIEDDYDSEFRYKGKPIPALQGLDPHGRVIYLGTFSKSLLPSVRIAYMILPKPLMTKYKMNFSSYEQPVSKIHQKTLYLFMREGYWEKHLRKMRHVYQKKHMMLIRTIQTYMGDNVRIIGEDSGLHVILEVKKGDTEDHLIQTAKNAGIRVYPTSNYWMNNPPSPYPQILMGFGGLSEDEMIQGIRILSETWFS</sequence>
<keyword evidence="5" id="KW-0805">Transcription regulation</keyword>
<dbReference type="EMBL" id="LQYT01000121">
    <property type="protein sequence ID" value="KYD10111.1"/>
    <property type="molecule type" value="Genomic_DNA"/>
</dbReference>
<dbReference type="CDD" id="cd00609">
    <property type="entry name" value="AAT_like"/>
    <property type="match status" value="1"/>
</dbReference>
<name>A0A150LCP1_9BACI</name>
<dbReference type="SUPFAM" id="SSF53383">
    <property type="entry name" value="PLP-dependent transferases"/>
    <property type="match status" value="1"/>
</dbReference>
<dbReference type="PATRIC" id="fig|301148.3.peg.1634"/>
<dbReference type="SMART" id="SM00345">
    <property type="entry name" value="HTH_GNTR"/>
    <property type="match status" value="1"/>
</dbReference>
<evidence type="ECO:0000256" key="2">
    <source>
        <dbReference type="ARBA" id="ARBA00005384"/>
    </source>
</evidence>
<comment type="cofactor">
    <cofactor evidence="1">
        <name>pyridoxal 5'-phosphate</name>
        <dbReference type="ChEBI" id="CHEBI:597326"/>
    </cofactor>
</comment>
<dbReference type="Gene3D" id="3.40.640.10">
    <property type="entry name" value="Type I PLP-dependent aspartate aminotransferase-like (Major domain)"/>
    <property type="match status" value="1"/>
</dbReference>
<evidence type="ECO:0000256" key="5">
    <source>
        <dbReference type="ARBA" id="ARBA00023015"/>
    </source>
</evidence>
<dbReference type="InterPro" id="IPR051446">
    <property type="entry name" value="HTH_trans_reg/aminotransferase"/>
</dbReference>
<dbReference type="STRING" id="301148.B4135_3590"/>
<dbReference type="SUPFAM" id="SSF46785">
    <property type="entry name" value="Winged helix' DNA-binding domain"/>
    <property type="match status" value="1"/>
</dbReference>
<accession>A0A150LCP1</accession>
<dbReference type="InterPro" id="IPR015421">
    <property type="entry name" value="PyrdxlP-dep_Trfase_major"/>
</dbReference>
<dbReference type="PANTHER" id="PTHR46577">
    <property type="entry name" value="HTH-TYPE TRANSCRIPTIONAL REGULATORY PROTEIN GABR"/>
    <property type="match status" value="1"/>
</dbReference>
<dbReference type="InterPro" id="IPR015424">
    <property type="entry name" value="PyrdxlP-dep_Trfase"/>
</dbReference>
<dbReference type="InterPro" id="IPR036388">
    <property type="entry name" value="WH-like_DNA-bd_sf"/>
</dbReference>
<dbReference type="OrthoDB" id="9808770at2"/>
<keyword evidence="3" id="KW-0032">Aminotransferase</keyword>
<evidence type="ECO:0000313" key="9">
    <source>
        <dbReference type="EMBL" id="KYD10111.1"/>
    </source>
</evidence>
<dbReference type="PROSITE" id="PS50949">
    <property type="entry name" value="HTH_GNTR"/>
    <property type="match status" value="1"/>
</dbReference>
<dbReference type="PRINTS" id="PR00035">
    <property type="entry name" value="HTHGNTR"/>
</dbReference>
<comment type="similarity">
    <text evidence="2">In the C-terminal section; belongs to the class-I pyridoxal-phosphate-dependent aminotransferase family.</text>
</comment>
<dbReference type="InterPro" id="IPR036390">
    <property type="entry name" value="WH_DNA-bd_sf"/>
</dbReference>
<dbReference type="InterPro" id="IPR000524">
    <property type="entry name" value="Tscrpt_reg_HTH_GntR"/>
</dbReference>